<evidence type="ECO:0000256" key="5">
    <source>
        <dbReference type="SAM" id="Coils"/>
    </source>
</evidence>
<dbReference type="Proteomes" id="UP001153076">
    <property type="component" value="Unassembled WGS sequence"/>
</dbReference>
<dbReference type="AlphaFoldDB" id="A0A9Q1JXH3"/>
<feature type="compositionally biased region" description="Basic and acidic residues" evidence="6">
    <location>
        <begin position="282"/>
        <end position="300"/>
    </location>
</feature>
<dbReference type="PANTHER" id="PTHR42647">
    <property type="entry name" value="SBP (S-RIBONUCLEASE BINDING PROTEIN) FAMILY PROTEIN"/>
    <property type="match status" value="1"/>
</dbReference>
<evidence type="ECO:0000313" key="8">
    <source>
        <dbReference type="EMBL" id="KAJ8432693.1"/>
    </source>
</evidence>
<feature type="coiled-coil region" evidence="5">
    <location>
        <begin position="178"/>
        <end position="259"/>
    </location>
</feature>
<evidence type="ECO:0000256" key="1">
    <source>
        <dbReference type="ARBA" id="ARBA00022723"/>
    </source>
</evidence>
<dbReference type="PANTHER" id="PTHR42647:SF12">
    <property type="entry name" value="BOI-RELATED E3 UBIQUITIN-PROTEIN LIGASE 2-RELATED"/>
    <property type="match status" value="1"/>
</dbReference>
<dbReference type="GO" id="GO:0043067">
    <property type="term" value="P:regulation of programmed cell death"/>
    <property type="evidence" value="ECO:0007669"/>
    <property type="project" value="TreeGrafter"/>
</dbReference>
<dbReference type="Gene3D" id="1.10.533.10">
    <property type="entry name" value="Death Domain, Fas"/>
    <property type="match status" value="1"/>
</dbReference>
<keyword evidence="1" id="KW-0479">Metal-binding</keyword>
<protein>
    <recommendedName>
        <fullName evidence="7">RING-type domain-containing protein</fullName>
    </recommendedName>
</protein>
<accession>A0A9Q1JXH3</accession>
<evidence type="ECO:0000256" key="3">
    <source>
        <dbReference type="ARBA" id="ARBA00022833"/>
    </source>
</evidence>
<dbReference type="PROSITE" id="PS50089">
    <property type="entry name" value="ZF_RING_2"/>
    <property type="match status" value="1"/>
</dbReference>
<evidence type="ECO:0000259" key="7">
    <source>
        <dbReference type="PROSITE" id="PS50089"/>
    </source>
</evidence>
<dbReference type="CDD" id="cd16649">
    <property type="entry name" value="mRING-HC-C3HC5_CGRF1-like"/>
    <property type="match status" value="1"/>
</dbReference>
<dbReference type="OrthoDB" id="1711136at2759"/>
<comment type="caution">
    <text evidence="8">The sequence shown here is derived from an EMBL/GenBank/DDBJ whole genome shotgun (WGS) entry which is preliminary data.</text>
</comment>
<dbReference type="Gene3D" id="1.10.8.10">
    <property type="entry name" value="DNA helicase RuvA subunit, C-terminal domain"/>
    <property type="match status" value="1"/>
</dbReference>
<organism evidence="8 9">
    <name type="scientific">Carnegiea gigantea</name>
    <dbReference type="NCBI Taxonomy" id="171969"/>
    <lineage>
        <taxon>Eukaryota</taxon>
        <taxon>Viridiplantae</taxon>
        <taxon>Streptophyta</taxon>
        <taxon>Embryophyta</taxon>
        <taxon>Tracheophyta</taxon>
        <taxon>Spermatophyta</taxon>
        <taxon>Magnoliopsida</taxon>
        <taxon>eudicotyledons</taxon>
        <taxon>Gunneridae</taxon>
        <taxon>Pentapetalae</taxon>
        <taxon>Caryophyllales</taxon>
        <taxon>Cactineae</taxon>
        <taxon>Cactaceae</taxon>
        <taxon>Cactoideae</taxon>
        <taxon>Echinocereeae</taxon>
        <taxon>Carnegiea</taxon>
    </lineage>
</organism>
<feature type="region of interest" description="Disordered" evidence="6">
    <location>
        <begin position="279"/>
        <end position="300"/>
    </location>
</feature>
<keyword evidence="9" id="KW-1185">Reference proteome</keyword>
<evidence type="ECO:0000313" key="9">
    <source>
        <dbReference type="Proteomes" id="UP001153076"/>
    </source>
</evidence>
<evidence type="ECO:0000256" key="2">
    <source>
        <dbReference type="ARBA" id="ARBA00022771"/>
    </source>
</evidence>
<dbReference type="InterPro" id="IPR001841">
    <property type="entry name" value="Znf_RING"/>
</dbReference>
<dbReference type="FunFam" id="1.10.1170.10:FF:000002">
    <property type="entry name" value="Baculoviral IAP repeat containing 7"/>
    <property type="match status" value="1"/>
</dbReference>
<dbReference type="EMBL" id="JAKOGI010000591">
    <property type="protein sequence ID" value="KAJ8432693.1"/>
    <property type="molecule type" value="Genomic_DNA"/>
</dbReference>
<name>A0A9Q1JXH3_9CARY</name>
<keyword evidence="2 4" id="KW-0863">Zinc-finger</keyword>
<dbReference type="Gene3D" id="1.10.1170.10">
    <property type="entry name" value="Inhibitor Of Apoptosis Protein (2mihbC-IAP-1), Chain A"/>
    <property type="match status" value="1"/>
</dbReference>
<dbReference type="Pfam" id="PF13920">
    <property type="entry name" value="zf-C3HC4_3"/>
    <property type="match status" value="1"/>
</dbReference>
<feature type="domain" description="RING-type" evidence="7">
    <location>
        <begin position="321"/>
        <end position="356"/>
    </location>
</feature>
<keyword evidence="5" id="KW-0175">Coiled coil</keyword>
<proteinExistence type="predicted"/>
<dbReference type="GO" id="GO:0004842">
    <property type="term" value="F:ubiquitin-protein transferase activity"/>
    <property type="evidence" value="ECO:0007669"/>
    <property type="project" value="TreeGrafter"/>
</dbReference>
<evidence type="ECO:0000256" key="6">
    <source>
        <dbReference type="SAM" id="MobiDB-lite"/>
    </source>
</evidence>
<reference evidence="8" key="1">
    <citation type="submission" date="2022-04" db="EMBL/GenBank/DDBJ databases">
        <title>Carnegiea gigantea Genome sequencing and assembly v2.</title>
        <authorList>
            <person name="Copetti D."/>
            <person name="Sanderson M.J."/>
            <person name="Burquez A."/>
            <person name="Wojciechowski M.F."/>
        </authorList>
    </citation>
    <scope>NUCLEOTIDE SEQUENCE</scope>
    <source>
        <strain evidence="8">SGP5-SGP5p</strain>
        <tissue evidence="8">Aerial part</tissue>
    </source>
</reference>
<gene>
    <name evidence="8" type="ORF">Cgig2_016366</name>
</gene>
<evidence type="ECO:0000256" key="4">
    <source>
        <dbReference type="PROSITE-ProRule" id="PRU00175"/>
    </source>
</evidence>
<sequence length="368" mass="40419">MAVDQASTHPDLMKYLLSINNLNGSGTHNPVQISNNNLYSHSTVTNPLAVAPLPPTPAPAPANESLLIPFYGLNDVVFSSGVGKFQPAVKDDSGVTFNNSFIPAPASRKRAREPAVAISGGALPSLLATNPVASTCNSSIVNKEANGFSFLGEDISLQIMQQQLELDRLISQHIEQMKMEIEDRKKQQLRRIMAAIEEAMAQKMREKEEEIEKIGRINLELEERVKTLCLENQLWRDLAQSNEATANALRTNLEQVLQQMTENAAGELTDDAVSCCGSSGYGEERAREDGGERWQRRRATEEEEGNGKKWVYRGEKNRRLCRKCGDGESSVLLLPCRHLCLCTACGPTVNACPICNSVKNASVHVNLS</sequence>
<keyword evidence="3" id="KW-0862">Zinc</keyword>
<dbReference type="GO" id="GO:0008270">
    <property type="term" value="F:zinc ion binding"/>
    <property type="evidence" value="ECO:0007669"/>
    <property type="project" value="UniProtKB-KW"/>
</dbReference>
<dbReference type="InterPro" id="IPR011029">
    <property type="entry name" value="DEATH-like_dom_sf"/>
</dbReference>